<evidence type="ECO:0000313" key="1">
    <source>
        <dbReference type="EMBL" id="MFD2547676.1"/>
    </source>
</evidence>
<comment type="caution">
    <text evidence="1">The sequence shown here is derived from an EMBL/GenBank/DDBJ whole genome shotgun (WGS) entry which is preliminary data.</text>
</comment>
<dbReference type="RefSeq" id="WP_380902660.1">
    <property type="nucleotide sequence ID" value="NZ_JBHUEG010000007.1"/>
</dbReference>
<dbReference type="EMBL" id="JBHULR010000003">
    <property type="protein sequence ID" value="MFD2547676.1"/>
    <property type="molecule type" value="Genomic_DNA"/>
</dbReference>
<sequence length="115" mass="13104">MSNNNETNTKPKKDTHEELNSDEYVKLGLTSVTLEFLGTPSKTFPYDTDFVYDKNIFFRTSPDSLKYKALYIMRPKKFTMTQQGGVQNWDFLIAGYALNSQGLAVFRMGSVTIVP</sequence>
<protein>
    <submittedName>
        <fullName evidence="1">Uncharacterized protein</fullName>
    </submittedName>
</protein>
<evidence type="ECO:0000313" key="2">
    <source>
        <dbReference type="Proteomes" id="UP001597545"/>
    </source>
</evidence>
<proteinExistence type="predicted"/>
<reference evidence="2" key="1">
    <citation type="journal article" date="2019" name="Int. J. Syst. Evol. Microbiol.">
        <title>The Global Catalogue of Microorganisms (GCM) 10K type strain sequencing project: providing services to taxonomists for standard genome sequencing and annotation.</title>
        <authorList>
            <consortium name="The Broad Institute Genomics Platform"/>
            <consortium name="The Broad Institute Genome Sequencing Center for Infectious Disease"/>
            <person name="Wu L."/>
            <person name="Ma J."/>
        </authorList>
    </citation>
    <scope>NUCLEOTIDE SEQUENCE [LARGE SCALE GENOMIC DNA]</scope>
    <source>
        <strain evidence="2">KCTC 42662</strain>
    </source>
</reference>
<organism evidence="1 2">
    <name type="scientific">Sphingobacterium suaedae</name>
    <dbReference type="NCBI Taxonomy" id="1686402"/>
    <lineage>
        <taxon>Bacteria</taxon>
        <taxon>Pseudomonadati</taxon>
        <taxon>Bacteroidota</taxon>
        <taxon>Sphingobacteriia</taxon>
        <taxon>Sphingobacteriales</taxon>
        <taxon>Sphingobacteriaceae</taxon>
        <taxon>Sphingobacterium</taxon>
    </lineage>
</organism>
<accession>A0ABW5KFA0</accession>
<keyword evidence="2" id="KW-1185">Reference proteome</keyword>
<name>A0ABW5KFA0_9SPHI</name>
<gene>
    <name evidence="1" type="ORF">ACFSR5_08470</name>
</gene>
<dbReference type="Proteomes" id="UP001597545">
    <property type="component" value="Unassembled WGS sequence"/>
</dbReference>